<sequence length="62" mass="7132">MWARLRRSLGILHNIIVYKGGSPEGQKFSLSSGLLRHQPFPQPFSVVRLRTRVCSEHSERKS</sequence>
<dbReference type="OrthoDB" id="10444452at2759"/>
<dbReference type="EMBL" id="VUJU01001075">
    <property type="protein sequence ID" value="KAF0766930.1"/>
    <property type="molecule type" value="Genomic_DNA"/>
</dbReference>
<accession>A0A6G0Z836</accession>
<protein>
    <submittedName>
        <fullName evidence="1">Uncharacterized protein</fullName>
    </submittedName>
</protein>
<name>A0A6G0Z836_APHCR</name>
<organism evidence="1 2">
    <name type="scientific">Aphis craccivora</name>
    <name type="common">Cowpea aphid</name>
    <dbReference type="NCBI Taxonomy" id="307492"/>
    <lineage>
        <taxon>Eukaryota</taxon>
        <taxon>Metazoa</taxon>
        <taxon>Ecdysozoa</taxon>
        <taxon>Arthropoda</taxon>
        <taxon>Hexapoda</taxon>
        <taxon>Insecta</taxon>
        <taxon>Pterygota</taxon>
        <taxon>Neoptera</taxon>
        <taxon>Paraneoptera</taxon>
        <taxon>Hemiptera</taxon>
        <taxon>Sternorrhyncha</taxon>
        <taxon>Aphidomorpha</taxon>
        <taxon>Aphidoidea</taxon>
        <taxon>Aphididae</taxon>
        <taxon>Aphidini</taxon>
        <taxon>Aphis</taxon>
        <taxon>Aphis</taxon>
    </lineage>
</organism>
<proteinExistence type="predicted"/>
<comment type="caution">
    <text evidence="1">The sequence shown here is derived from an EMBL/GenBank/DDBJ whole genome shotgun (WGS) entry which is preliminary data.</text>
</comment>
<dbReference type="Proteomes" id="UP000478052">
    <property type="component" value="Unassembled WGS sequence"/>
</dbReference>
<reference evidence="1 2" key="1">
    <citation type="submission" date="2019-08" db="EMBL/GenBank/DDBJ databases">
        <title>Whole genome of Aphis craccivora.</title>
        <authorList>
            <person name="Voronova N.V."/>
            <person name="Shulinski R.S."/>
            <person name="Bandarenka Y.V."/>
            <person name="Zhorov D.G."/>
            <person name="Warner D."/>
        </authorList>
    </citation>
    <scope>NUCLEOTIDE SEQUENCE [LARGE SCALE GENOMIC DNA]</scope>
    <source>
        <strain evidence="1">180601</strain>
        <tissue evidence="1">Whole Body</tissue>
    </source>
</reference>
<keyword evidence="2" id="KW-1185">Reference proteome</keyword>
<dbReference type="AlphaFoldDB" id="A0A6G0Z836"/>
<evidence type="ECO:0000313" key="2">
    <source>
        <dbReference type="Proteomes" id="UP000478052"/>
    </source>
</evidence>
<gene>
    <name evidence="1" type="ORF">FWK35_00019252</name>
</gene>
<evidence type="ECO:0000313" key="1">
    <source>
        <dbReference type="EMBL" id="KAF0766930.1"/>
    </source>
</evidence>